<dbReference type="AlphaFoldDB" id="A0AA36H681"/>
<evidence type="ECO:0000313" key="2">
    <source>
        <dbReference type="EMBL" id="CAJ0604515.1"/>
    </source>
</evidence>
<organism evidence="2 3">
    <name type="scientific">Cylicocyclus nassatus</name>
    <name type="common">Nematode worm</name>
    <dbReference type="NCBI Taxonomy" id="53992"/>
    <lineage>
        <taxon>Eukaryota</taxon>
        <taxon>Metazoa</taxon>
        <taxon>Ecdysozoa</taxon>
        <taxon>Nematoda</taxon>
        <taxon>Chromadorea</taxon>
        <taxon>Rhabditida</taxon>
        <taxon>Rhabditina</taxon>
        <taxon>Rhabditomorpha</taxon>
        <taxon>Strongyloidea</taxon>
        <taxon>Strongylidae</taxon>
        <taxon>Cylicocyclus</taxon>
    </lineage>
</organism>
<comment type="caution">
    <text evidence="2">The sequence shown here is derived from an EMBL/GenBank/DDBJ whole genome shotgun (WGS) entry which is preliminary data.</text>
</comment>
<feature type="chain" id="PRO_5041254633" evidence="1">
    <location>
        <begin position="19"/>
        <end position="109"/>
    </location>
</feature>
<keyword evidence="1" id="KW-0732">Signal</keyword>
<sequence>MLLFQTITITATITFTYAHRCYDGQYQRDNKPILTIECGGRHCTKIQPHPFDQDFYGCDLTELCRKKDDGCSEDSLGTTCCCQGELCNISTQPSCLIVLPILALYKVFM</sequence>
<evidence type="ECO:0000313" key="3">
    <source>
        <dbReference type="Proteomes" id="UP001176961"/>
    </source>
</evidence>
<reference evidence="2" key="1">
    <citation type="submission" date="2023-07" db="EMBL/GenBank/DDBJ databases">
        <authorList>
            <consortium name="CYATHOMIX"/>
        </authorList>
    </citation>
    <scope>NUCLEOTIDE SEQUENCE</scope>
    <source>
        <strain evidence="2">N/A</strain>
    </source>
</reference>
<feature type="signal peptide" evidence="1">
    <location>
        <begin position="1"/>
        <end position="18"/>
    </location>
</feature>
<name>A0AA36H681_CYLNA</name>
<protein>
    <submittedName>
        <fullName evidence="2">Uncharacterized protein</fullName>
    </submittedName>
</protein>
<accession>A0AA36H681</accession>
<evidence type="ECO:0000256" key="1">
    <source>
        <dbReference type="SAM" id="SignalP"/>
    </source>
</evidence>
<keyword evidence="3" id="KW-1185">Reference proteome</keyword>
<proteinExistence type="predicted"/>
<dbReference type="EMBL" id="CATQJL010000305">
    <property type="protein sequence ID" value="CAJ0604515.1"/>
    <property type="molecule type" value="Genomic_DNA"/>
</dbReference>
<gene>
    <name evidence="2" type="ORF">CYNAS_LOCUS16498</name>
</gene>
<dbReference type="Proteomes" id="UP001176961">
    <property type="component" value="Unassembled WGS sequence"/>
</dbReference>